<dbReference type="CDD" id="cd04011">
    <property type="entry name" value="C2B_Ferlin"/>
    <property type="match status" value="1"/>
</dbReference>
<dbReference type="CDD" id="cd08374">
    <property type="entry name" value="C2F_Ferlin"/>
    <property type="match status" value="1"/>
</dbReference>
<feature type="domain" description="C2" evidence="11">
    <location>
        <begin position="403"/>
        <end position="537"/>
    </location>
</feature>
<dbReference type="SMART" id="SM01202">
    <property type="entry name" value="FerI"/>
    <property type="match status" value="1"/>
</dbReference>
<protein>
    <recommendedName>
        <fullName evidence="11">C2 domain-containing protein</fullName>
    </recommendedName>
</protein>
<dbReference type="SMART" id="SM01201">
    <property type="entry name" value="FerB"/>
    <property type="match status" value="1"/>
</dbReference>
<dbReference type="FunFam" id="2.60.40.150:FF:000054">
    <property type="entry name" value="otoferlin isoform X2"/>
    <property type="match status" value="1"/>
</dbReference>
<dbReference type="SUPFAM" id="SSF49562">
    <property type="entry name" value="C2 domain (Calcium/lipid-binding domain, CaLB)"/>
    <property type="match status" value="6"/>
</dbReference>
<dbReference type="InterPro" id="IPR037720">
    <property type="entry name" value="C2B_Ferlin"/>
</dbReference>
<dbReference type="Pfam" id="PF08151">
    <property type="entry name" value="FerI"/>
    <property type="match status" value="1"/>
</dbReference>
<evidence type="ECO:0000256" key="7">
    <source>
        <dbReference type="ARBA" id="ARBA00022989"/>
    </source>
</evidence>
<evidence type="ECO:0000256" key="8">
    <source>
        <dbReference type="ARBA" id="ARBA00023136"/>
    </source>
</evidence>
<feature type="domain" description="C2" evidence="11">
    <location>
        <begin position="937"/>
        <end position="1070"/>
    </location>
</feature>
<comment type="subcellular location">
    <subcellularLocation>
        <location evidence="1">Membrane</location>
        <topology evidence="1">Single-pass membrane protein</topology>
    </subcellularLocation>
</comment>
<dbReference type="OrthoDB" id="10059618at2759"/>
<dbReference type="InterPro" id="IPR035892">
    <property type="entry name" value="C2_domain_sf"/>
</dbReference>
<dbReference type="OMA" id="YYYLPYW"/>
<feature type="transmembrane region" description="Helical" evidence="10">
    <location>
        <begin position="1958"/>
        <end position="1978"/>
    </location>
</feature>
<dbReference type="FunFam" id="2.60.40.150:FF:000034">
    <property type="entry name" value="otoferlin isoform X2"/>
    <property type="match status" value="1"/>
</dbReference>
<dbReference type="Pfam" id="PF00168">
    <property type="entry name" value="C2"/>
    <property type="match status" value="6"/>
</dbReference>
<keyword evidence="4" id="KW-0479">Metal-binding</keyword>
<evidence type="ECO:0000313" key="13">
    <source>
        <dbReference type="Proteomes" id="UP000494040"/>
    </source>
</evidence>
<evidence type="ECO:0000256" key="3">
    <source>
        <dbReference type="ARBA" id="ARBA00022692"/>
    </source>
</evidence>
<comment type="similarity">
    <text evidence="2">Belongs to the ferlin family.</text>
</comment>
<dbReference type="GO" id="GO:0016020">
    <property type="term" value="C:membrane"/>
    <property type="evidence" value="ECO:0007669"/>
    <property type="project" value="UniProtKB-SubCell"/>
</dbReference>
<dbReference type="InterPro" id="IPR037723">
    <property type="entry name" value="C2D_Ferlin"/>
</dbReference>
<dbReference type="KEGG" id="clec:106674042"/>
<dbReference type="PANTHER" id="PTHR12546">
    <property type="entry name" value="FER-1-LIKE"/>
    <property type="match status" value="1"/>
</dbReference>
<dbReference type="CDD" id="cd04017">
    <property type="entry name" value="C2D_Ferlin"/>
    <property type="match status" value="1"/>
</dbReference>
<dbReference type="FunFam" id="2.60.40.150:FF:000138">
    <property type="entry name" value="Fer-1-like family member 6"/>
    <property type="match status" value="1"/>
</dbReference>
<evidence type="ECO:0000256" key="2">
    <source>
        <dbReference type="ARBA" id="ARBA00007561"/>
    </source>
</evidence>
<dbReference type="CDD" id="cd04037">
    <property type="entry name" value="C2E_Ferlin"/>
    <property type="match status" value="1"/>
</dbReference>
<feature type="domain" description="C2" evidence="11">
    <location>
        <begin position="1469"/>
        <end position="1587"/>
    </location>
</feature>
<name>A0A8I6S9L5_CIMLE</name>
<dbReference type="GO" id="GO:0046872">
    <property type="term" value="F:metal ion binding"/>
    <property type="evidence" value="ECO:0007669"/>
    <property type="project" value="UniProtKB-KW"/>
</dbReference>
<dbReference type="Pfam" id="PF08150">
    <property type="entry name" value="FerB"/>
    <property type="match status" value="1"/>
</dbReference>
<feature type="region of interest" description="Disordered" evidence="9">
    <location>
        <begin position="646"/>
        <end position="666"/>
    </location>
</feature>
<evidence type="ECO:0000256" key="9">
    <source>
        <dbReference type="SAM" id="MobiDB-lite"/>
    </source>
</evidence>
<dbReference type="EnsemblMetazoa" id="XM_014406520.2">
    <property type="protein sequence ID" value="XP_014262006.2"/>
    <property type="gene ID" value="LOC106674042"/>
</dbReference>
<dbReference type="Proteomes" id="UP000494040">
    <property type="component" value="Unassembled WGS sequence"/>
</dbReference>
<dbReference type="Pfam" id="PF16165">
    <property type="entry name" value="Ferlin_C"/>
    <property type="match status" value="1"/>
</dbReference>
<dbReference type="CDD" id="cd04018">
    <property type="entry name" value="C2C_Ferlin"/>
    <property type="match status" value="1"/>
</dbReference>
<dbReference type="GeneID" id="106674042"/>
<evidence type="ECO:0000256" key="6">
    <source>
        <dbReference type="ARBA" id="ARBA00022837"/>
    </source>
</evidence>
<sequence length="1989" mass="225718">MSLSVRLKQFHVARSKGAKLAKLTFRDVTHTSRVLEERGELIIVDERFDWQVSHPLQSQEQLQIELFIRNRYLSDKFVGSYCLILQTLIHEGKSSIADTLLDANNKPIAATVTFEVTYTAMEGSDWSLNAEQQMLVDIEQNIANIERSMTRRGSWNSHEPSPEQSPSKVGTLKSSVKALMRLGRHKKSRRLLAQTSTDAGGGNCSEQYEPLIHREHRSSSMSSLSSNESAMSNNTQTIPTKKIVKHDNALNAWQSVLKSQDFQVCITIIEARQLAGLNMDPVVCVQVGDTKKYTSVKESTNCPYYNEYFVFDFHMPAVMLFDKIITLSVLHSRKLLRSGTIVGSFKIDLRTVYDAEEHQFFHKWALLTDPDDIAGGPKGYLKCDISVIGKGDTVRIPSKSEKDDDNIEANLLLPDGVPIERQRARYIIRIYRADGLPKMNSSIIANVKKAFMGESKDLVDPYVQVSFAGLTGKTSVKKCSYAPVWNEQIVFTEMFPPLCQRIKIQIRDSDPVSSVIATHFIDLKNISNDGDKGFLPTLGPTFMHMYGSTRDYSIIDQHSGLNTGLGEGVSYRARLLIAIRTEISDAVDISTSQVFVEPISPISETMYGKVEEYFLFATILEASMIDKKLGEKPMFFELSIGNAGNTIDGHNQTSQESPESDSEDNLESVKTDIINWASTTPKTKPMTHDRLYYFLPYWDDKPCMHLRAPWPDLRRRMYNSNMLAKIVETLEDGLSEVSSIESLSLSDGQPEAKLKTVLEDLCTASHRYVTLATSSGALGYTRLDKNRLKHCISTVENIGTMARNLKALVTKHSFKERYKTAQSYLQKLKLIVEDPQHALPDVFVWLVSNGKRTAYQRISARDIIYSPIEEECGRHCSKVHSLFLKLPGKKGVGAGGWIVPAKLQIFFWLGLVKHKKNFVNGLTKGYQISHEIKNADRPHAMPPSVIHYLEKYSFQVRAYMYQARSLIGSDASGLSDPFARVIVGEYCRTTQVIDETLSPTWDELLVFDEILVYGTKEEIKNEPPTIIIEIFDQDKVGKSEFIGRAVAKPHVKLLEEAYTKPDFPPSLEWFEIYRGQERAGELLATFEMLELVAGGELPDLPPAKTPPNIAAAHLQDETGPILPVPCGIRPTLANYRLEVLFWGLRDLKRVHLLTVDKPRVDIECAGHILHSSVILNAKKNPNFSTPVKYLELELPEQELYQPPLTIRTVDCRSFGRFTLVGTHMINSVLKYTYIPQTKKQREAEDKKIAQQQLNQAQDNMEHQIKPTSPILNGSIYARENEPLLPRDTTILISYGTQSSIKKDDKLELNKRKKRNSILINNDEDQESRDWWTKYFASVEALIQEGKDARKDQQLQLNNGSIPQAEMGSLNDKKGKISAKLAAKLSPKSGRPPRELNTSKLKIYTSELESQPEFEGFNEWLSSFELYRGKKTGDESEDESRIVGIFKGAIKIYRWPLPKDTVDHTVMGFDPQFGFFQGLPSNEPIHVLVRVYIVKATDLHPMDLNGKADPYIVLQLGTKRMADKENYISKQLNPVFGKCFEIEATFPQDSMLTVQVLDWDLVGADDLIGETKIDLENRFYSRHRATCGITSSYDVGGYNQWRDPMKPTQILARLCKEGKLDPPVYLADRVKVGGKTFCLQSDPEMAICGIRGSEEEMALGVLHNWQEVPRIGCHLVPEHVETRPLYNPDKPGIEQGKLEMWVDMFPMDMPAPGPPLDISPRKPKSYELRVIIWNTDEVVLEDDAFFTGEKMSDIYVKGWLKGQEDCQCTDIHYRSLTGEGNFNWRFVFPFQYLVAEQKIVISKKESLFSWDETESKIPARLELQVWDADHFSADDFLGAITLDLNTFPRGAKSAKLCTLDMLKTDGTVPVVNIFKAKRVKGWWPFYVKKENEEMELTGKVEAEIHLLTQEEAEKNPAGLGRNEPDPLDKPNRPDASFMWFLNPLKSIRYIVWHNYKWRILKFFIILAVMMMFFLFFYAIPGYSVKKIIGA</sequence>
<keyword evidence="6" id="KW-0106">Calcium</keyword>
<feature type="domain" description="C2" evidence="11">
    <location>
        <begin position="244"/>
        <end position="365"/>
    </location>
</feature>
<reference evidence="12" key="1">
    <citation type="submission" date="2022-01" db="UniProtKB">
        <authorList>
            <consortium name="EnsemblMetazoa"/>
        </authorList>
    </citation>
    <scope>IDENTIFICATION</scope>
</reference>
<dbReference type="InterPro" id="IPR000008">
    <property type="entry name" value="C2_dom"/>
</dbReference>
<keyword evidence="5" id="KW-0677">Repeat</keyword>
<feature type="compositionally biased region" description="Polar residues" evidence="9">
    <location>
        <begin position="151"/>
        <end position="171"/>
    </location>
</feature>
<dbReference type="InterPro" id="IPR037724">
    <property type="entry name" value="C2E_Ferlin"/>
</dbReference>
<evidence type="ECO:0000256" key="1">
    <source>
        <dbReference type="ARBA" id="ARBA00004167"/>
    </source>
</evidence>
<keyword evidence="8 10" id="KW-0472">Membrane</keyword>
<dbReference type="PROSITE" id="PS50004">
    <property type="entry name" value="C2"/>
    <property type="match status" value="5"/>
</dbReference>
<dbReference type="InterPro" id="IPR012968">
    <property type="entry name" value="FerIin_dom"/>
</dbReference>
<dbReference type="InterPro" id="IPR055072">
    <property type="entry name" value="Ferlin_DSRM"/>
</dbReference>
<dbReference type="FunFam" id="2.60.40.150:FF:000009">
    <property type="entry name" value="dysferlin isoform X2"/>
    <property type="match status" value="1"/>
</dbReference>
<organism evidence="12 13">
    <name type="scientific">Cimex lectularius</name>
    <name type="common">Bed bug</name>
    <name type="synonym">Acanthia lectularia</name>
    <dbReference type="NCBI Taxonomy" id="79782"/>
    <lineage>
        <taxon>Eukaryota</taxon>
        <taxon>Metazoa</taxon>
        <taxon>Ecdysozoa</taxon>
        <taxon>Arthropoda</taxon>
        <taxon>Hexapoda</taxon>
        <taxon>Insecta</taxon>
        <taxon>Pterygota</taxon>
        <taxon>Neoptera</taxon>
        <taxon>Paraneoptera</taxon>
        <taxon>Hemiptera</taxon>
        <taxon>Heteroptera</taxon>
        <taxon>Panheteroptera</taxon>
        <taxon>Cimicomorpha</taxon>
        <taxon>Cimicidae</taxon>
        <taxon>Cimex</taxon>
    </lineage>
</organism>
<accession>A0A8I6S9L5</accession>
<dbReference type="InterPro" id="IPR037722">
    <property type="entry name" value="C2C_Ferlin"/>
</dbReference>
<dbReference type="SMART" id="SM00239">
    <property type="entry name" value="C2"/>
    <property type="match status" value="5"/>
</dbReference>
<feature type="compositionally biased region" description="Polar residues" evidence="9">
    <location>
        <begin position="646"/>
        <end position="657"/>
    </location>
</feature>
<keyword evidence="13" id="KW-1185">Reference proteome</keyword>
<dbReference type="InterPro" id="IPR037725">
    <property type="entry name" value="C2F_Ferlin"/>
</dbReference>
<evidence type="ECO:0000313" key="12">
    <source>
        <dbReference type="EnsemblMetazoa" id="XP_014262006.2"/>
    </source>
</evidence>
<dbReference type="Gene3D" id="2.60.40.150">
    <property type="entry name" value="C2 domain"/>
    <property type="match status" value="6"/>
</dbReference>
<evidence type="ECO:0000256" key="5">
    <source>
        <dbReference type="ARBA" id="ARBA00022737"/>
    </source>
</evidence>
<dbReference type="PANTHER" id="PTHR12546:SF60">
    <property type="entry name" value="MISFIRE, ISOFORM F"/>
    <property type="match status" value="1"/>
</dbReference>
<feature type="region of interest" description="Disordered" evidence="9">
    <location>
        <begin position="150"/>
        <end position="171"/>
    </location>
</feature>
<dbReference type="RefSeq" id="XP_014262006.2">
    <property type="nucleotide sequence ID" value="XM_014406520.2"/>
</dbReference>
<dbReference type="InterPro" id="IPR032362">
    <property type="entry name" value="Ferlin_C"/>
</dbReference>
<evidence type="ECO:0000256" key="10">
    <source>
        <dbReference type="SAM" id="Phobius"/>
    </source>
</evidence>
<evidence type="ECO:0000256" key="4">
    <source>
        <dbReference type="ARBA" id="ARBA00022723"/>
    </source>
</evidence>
<keyword evidence="3 10" id="KW-0812">Transmembrane</keyword>
<proteinExistence type="inferred from homology"/>
<dbReference type="InterPro" id="IPR037721">
    <property type="entry name" value="Ferlin"/>
</dbReference>
<dbReference type="Pfam" id="PF22901">
    <property type="entry name" value="dsrm_Ferlin"/>
    <property type="match status" value="1"/>
</dbReference>
<keyword evidence="7 10" id="KW-1133">Transmembrane helix</keyword>
<dbReference type="GO" id="GO:0007009">
    <property type="term" value="P:plasma membrane organization"/>
    <property type="evidence" value="ECO:0007669"/>
    <property type="project" value="TreeGrafter"/>
</dbReference>
<feature type="domain" description="C2" evidence="11">
    <location>
        <begin position="1707"/>
        <end position="1857"/>
    </location>
</feature>
<evidence type="ECO:0000259" key="11">
    <source>
        <dbReference type="PROSITE" id="PS50004"/>
    </source>
</evidence>
<dbReference type="InterPro" id="IPR012561">
    <property type="entry name" value="Ferlin_B-domain"/>
</dbReference>